<gene>
    <name evidence="1" type="ORF">F3Y22_tig00110621pilonHSYRG00134</name>
</gene>
<comment type="caution">
    <text evidence="1">The sequence shown here is derived from an EMBL/GenBank/DDBJ whole genome shotgun (WGS) entry which is preliminary data.</text>
</comment>
<evidence type="ECO:0000313" key="1">
    <source>
        <dbReference type="EMBL" id="KAE8697361.1"/>
    </source>
</evidence>
<sequence>MEAYSSSSSTAGSKTRSLSLRRFTRFVSHRKAREEADFAIATDTAQSYKTRSLSLRRFTRFVSRSESPGRSRFRHCNRHAQSLQGRPYKLPGLGSKAYRWSTSNAVVSPSKSGAPTSACPGCTTAAIAYGFWIVSTEYQNQNTPMHHRIHLGSIYLRRRINGARSHSQSCNSV</sequence>
<accession>A0A6A2ZZA5</accession>
<name>A0A6A2ZZA5_HIBSY</name>
<dbReference type="EMBL" id="VEPZ02001051">
    <property type="protein sequence ID" value="KAE8697361.1"/>
    <property type="molecule type" value="Genomic_DNA"/>
</dbReference>
<reference evidence="1" key="1">
    <citation type="submission" date="2019-09" db="EMBL/GenBank/DDBJ databases">
        <title>Draft genome information of white flower Hibiscus syriacus.</title>
        <authorList>
            <person name="Kim Y.-M."/>
        </authorList>
    </citation>
    <scope>NUCLEOTIDE SEQUENCE [LARGE SCALE GENOMIC DNA]</scope>
    <source>
        <strain evidence="1">YM2019G1</strain>
    </source>
</reference>
<dbReference type="Proteomes" id="UP000436088">
    <property type="component" value="Unassembled WGS sequence"/>
</dbReference>
<evidence type="ECO:0000313" key="2">
    <source>
        <dbReference type="Proteomes" id="UP000436088"/>
    </source>
</evidence>
<keyword evidence="2" id="KW-1185">Reference proteome</keyword>
<proteinExistence type="predicted"/>
<organism evidence="1 2">
    <name type="scientific">Hibiscus syriacus</name>
    <name type="common">Rose of Sharon</name>
    <dbReference type="NCBI Taxonomy" id="106335"/>
    <lineage>
        <taxon>Eukaryota</taxon>
        <taxon>Viridiplantae</taxon>
        <taxon>Streptophyta</taxon>
        <taxon>Embryophyta</taxon>
        <taxon>Tracheophyta</taxon>
        <taxon>Spermatophyta</taxon>
        <taxon>Magnoliopsida</taxon>
        <taxon>eudicotyledons</taxon>
        <taxon>Gunneridae</taxon>
        <taxon>Pentapetalae</taxon>
        <taxon>rosids</taxon>
        <taxon>malvids</taxon>
        <taxon>Malvales</taxon>
        <taxon>Malvaceae</taxon>
        <taxon>Malvoideae</taxon>
        <taxon>Hibiscus</taxon>
    </lineage>
</organism>
<dbReference type="AlphaFoldDB" id="A0A6A2ZZA5"/>
<protein>
    <submittedName>
        <fullName evidence="1">Uncharacterized protein</fullName>
    </submittedName>
</protein>